<dbReference type="SUPFAM" id="SSF51261">
    <property type="entry name" value="Duplicated hybrid motif"/>
    <property type="match status" value="1"/>
</dbReference>
<dbReference type="CDD" id="cd12797">
    <property type="entry name" value="M23_peptidase"/>
    <property type="match status" value="1"/>
</dbReference>
<reference evidence="3 4" key="1">
    <citation type="journal article" date="2016" name="Front. Microbiol.">
        <title>Comparative Genomics Analysis of Streptomyces Species Reveals Their Adaptation to the Marine Environment and Their Diversity at the Genomic Level.</title>
        <authorList>
            <person name="Tian X."/>
            <person name="Zhang Z."/>
            <person name="Yang T."/>
            <person name="Chen M."/>
            <person name="Li J."/>
            <person name="Chen F."/>
            <person name="Yang J."/>
            <person name="Li W."/>
            <person name="Zhang B."/>
            <person name="Zhang Z."/>
            <person name="Wu J."/>
            <person name="Zhang C."/>
            <person name="Long L."/>
            <person name="Xiao J."/>
        </authorList>
    </citation>
    <scope>NUCLEOTIDE SEQUENCE [LARGE SCALE GENOMIC DNA]</scope>
    <source>
        <strain evidence="3 4">SCSIO 02100</strain>
    </source>
</reference>
<dbReference type="InterPro" id="IPR050570">
    <property type="entry name" value="Cell_wall_metabolism_enzyme"/>
</dbReference>
<dbReference type="Pfam" id="PF01551">
    <property type="entry name" value="Peptidase_M23"/>
    <property type="match status" value="1"/>
</dbReference>
<comment type="caution">
    <text evidence="3">The sequence shown here is derived from an EMBL/GenBank/DDBJ whole genome shotgun (WGS) entry which is preliminary data.</text>
</comment>
<dbReference type="OrthoDB" id="1099523at2"/>
<feature type="domain" description="M23ase beta-sheet core" evidence="2">
    <location>
        <begin position="84"/>
        <end position="168"/>
    </location>
</feature>
<feature type="chain" id="PRO_5009196608" evidence="1">
    <location>
        <begin position="21"/>
        <end position="194"/>
    </location>
</feature>
<dbReference type="EMBL" id="LJGU01000115">
    <property type="protein sequence ID" value="OEV03972.1"/>
    <property type="molecule type" value="Genomic_DNA"/>
</dbReference>
<dbReference type="AlphaFoldDB" id="A0A1E7KJ11"/>
<sequence length="194" mass="21050">MLASAGAVAAVVVTAPVVVAAPQDTSSEAAANAHSEAAMNASRPNFKMPFQCGQSWRGANWKGHSPAHSVDWNHYDANGNRDDYGRRVFSSAGGKVLASYYSKNTGYGNTIVIGHGDGWQTRYAHLKTRAVQKGDKVRVGQKIGRVGKSSAKYDISAHLHYEQIHRGSVVVAVVQGVRWSDYKTRYQTSRNRCG</sequence>
<dbReference type="STRING" id="1075402.AN216_09565"/>
<evidence type="ECO:0000313" key="3">
    <source>
        <dbReference type="EMBL" id="OEV03972.1"/>
    </source>
</evidence>
<gene>
    <name evidence="3" type="ORF">AN216_09565</name>
</gene>
<dbReference type="PANTHER" id="PTHR21666:SF270">
    <property type="entry name" value="MUREIN HYDROLASE ACTIVATOR ENVC"/>
    <property type="match status" value="1"/>
</dbReference>
<dbReference type="GO" id="GO:0004222">
    <property type="term" value="F:metalloendopeptidase activity"/>
    <property type="evidence" value="ECO:0007669"/>
    <property type="project" value="TreeGrafter"/>
</dbReference>
<keyword evidence="1" id="KW-0732">Signal</keyword>
<organism evidence="3 4">
    <name type="scientific">Streptomyces oceani</name>
    <dbReference type="NCBI Taxonomy" id="1075402"/>
    <lineage>
        <taxon>Bacteria</taxon>
        <taxon>Bacillati</taxon>
        <taxon>Actinomycetota</taxon>
        <taxon>Actinomycetes</taxon>
        <taxon>Kitasatosporales</taxon>
        <taxon>Streptomycetaceae</taxon>
        <taxon>Streptomyces</taxon>
    </lineage>
</organism>
<dbReference type="InterPro" id="IPR011055">
    <property type="entry name" value="Dup_hybrid_motif"/>
</dbReference>
<evidence type="ECO:0000259" key="2">
    <source>
        <dbReference type="Pfam" id="PF01551"/>
    </source>
</evidence>
<proteinExistence type="predicted"/>
<dbReference type="Gene3D" id="2.70.70.10">
    <property type="entry name" value="Glucose Permease (Domain IIA)"/>
    <property type="match status" value="1"/>
</dbReference>
<accession>A0A1E7KJ11</accession>
<evidence type="ECO:0000313" key="4">
    <source>
        <dbReference type="Proteomes" id="UP000176101"/>
    </source>
</evidence>
<keyword evidence="4" id="KW-1185">Reference proteome</keyword>
<dbReference type="InterPro" id="IPR016047">
    <property type="entry name" value="M23ase_b-sheet_dom"/>
</dbReference>
<dbReference type="PANTHER" id="PTHR21666">
    <property type="entry name" value="PEPTIDASE-RELATED"/>
    <property type="match status" value="1"/>
</dbReference>
<evidence type="ECO:0000256" key="1">
    <source>
        <dbReference type="SAM" id="SignalP"/>
    </source>
</evidence>
<dbReference type="Proteomes" id="UP000176101">
    <property type="component" value="Unassembled WGS sequence"/>
</dbReference>
<name>A0A1E7KJ11_9ACTN</name>
<feature type="signal peptide" evidence="1">
    <location>
        <begin position="1"/>
        <end position="20"/>
    </location>
</feature>
<protein>
    <submittedName>
        <fullName evidence="3">Peptidase M23</fullName>
    </submittedName>
</protein>